<reference evidence="2 3" key="1">
    <citation type="submission" date="2024-07" db="EMBL/GenBank/DDBJ databases">
        <title>Section-level genome sequencing and comparative genomics of Aspergillus sections Usti and Cavernicolus.</title>
        <authorList>
            <consortium name="Lawrence Berkeley National Laboratory"/>
            <person name="Nybo J.L."/>
            <person name="Vesth T.C."/>
            <person name="Theobald S."/>
            <person name="Frisvad J.C."/>
            <person name="Larsen T.O."/>
            <person name="Kjaerboelling I."/>
            <person name="Rothschild-Mancinelli K."/>
            <person name="Lyhne E.K."/>
            <person name="Kogle M.E."/>
            <person name="Barry K."/>
            <person name="Clum A."/>
            <person name="Na H."/>
            <person name="Ledsgaard L."/>
            <person name="Lin J."/>
            <person name="Lipzen A."/>
            <person name="Kuo A."/>
            <person name="Riley R."/>
            <person name="Mondo S."/>
            <person name="Labutti K."/>
            <person name="Haridas S."/>
            <person name="Pangalinan J."/>
            <person name="Salamov A.A."/>
            <person name="Simmons B.A."/>
            <person name="Magnuson J.K."/>
            <person name="Chen J."/>
            <person name="Drula E."/>
            <person name="Henrissat B."/>
            <person name="Wiebenga A."/>
            <person name="Lubbers R.J."/>
            <person name="Gomes A.C."/>
            <person name="Makela M.R."/>
            <person name="Stajich J."/>
            <person name="Grigoriev I.V."/>
            <person name="Mortensen U.H."/>
            <person name="De Vries R.P."/>
            <person name="Baker S.E."/>
            <person name="Andersen M.R."/>
        </authorList>
    </citation>
    <scope>NUCLEOTIDE SEQUENCE [LARGE SCALE GENOMIC DNA]</scope>
    <source>
        <strain evidence="2 3">CBS 209.92</strain>
    </source>
</reference>
<evidence type="ECO:0000313" key="3">
    <source>
        <dbReference type="Proteomes" id="UP001610563"/>
    </source>
</evidence>
<feature type="compositionally biased region" description="Basic and acidic residues" evidence="1">
    <location>
        <begin position="24"/>
        <end position="35"/>
    </location>
</feature>
<dbReference type="Proteomes" id="UP001610563">
    <property type="component" value="Unassembled WGS sequence"/>
</dbReference>
<evidence type="ECO:0000313" key="2">
    <source>
        <dbReference type="EMBL" id="KAL2796707.1"/>
    </source>
</evidence>
<feature type="compositionally biased region" description="Basic and acidic residues" evidence="1">
    <location>
        <begin position="71"/>
        <end position="81"/>
    </location>
</feature>
<protein>
    <submittedName>
        <fullName evidence="2">Uncharacterized protein</fullName>
    </submittedName>
</protein>
<keyword evidence="3" id="KW-1185">Reference proteome</keyword>
<sequence length="161" mass="18531">MKKSFLKYHRDYFIMHVDEEHSDNMVQGARRDHTQKGSTDQRGSRKHPRRDIKETRPQTENAVYANSMTTKETKEKDRTESDWEMVENVPDSESAANQPCGGNTGHFSIEVGWGQRRHRVYSSDWSFGQHHHHHDCNKDDGFDGNDASCDEGSHSGQVGKE</sequence>
<accession>A0ABR4GCE6</accession>
<comment type="caution">
    <text evidence="2">The sequence shown here is derived from an EMBL/GenBank/DDBJ whole genome shotgun (WGS) entry which is preliminary data.</text>
</comment>
<name>A0ABR4GCE6_9EURO</name>
<feature type="region of interest" description="Disordered" evidence="1">
    <location>
        <begin position="24"/>
        <end position="105"/>
    </location>
</feature>
<evidence type="ECO:0000256" key="1">
    <source>
        <dbReference type="SAM" id="MobiDB-lite"/>
    </source>
</evidence>
<feature type="region of interest" description="Disordered" evidence="1">
    <location>
        <begin position="127"/>
        <end position="161"/>
    </location>
</feature>
<proteinExistence type="predicted"/>
<organism evidence="2 3">
    <name type="scientific">Aspergillus keveii</name>
    <dbReference type="NCBI Taxonomy" id="714993"/>
    <lineage>
        <taxon>Eukaryota</taxon>
        <taxon>Fungi</taxon>
        <taxon>Dikarya</taxon>
        <taxon>Ascomycota</taxon>
        <taxon>Pezizomycotina</taxon>
        <taxon>Eurotiomycetes</taxon>
        <taxon>Eurotiomycetidae</taxon>
        <taxon>Eurotiales</taxon>
        <taxon>Aspergillaceae</taxon>
        <taxon>Aspergillus</taxon>
        <taxon>Aspergillus subgen. Nidulantes</taxon>
    </lineage>
</organism>
<gene>
    <name evidence="2" type="ORF">BJX66DRAFT_299102</name>
</gene>
<dbReference type="EMBL" id="JBFTWV010000024">
    <property type="protein sequence ID" value="KAL2796707.1"/>
    <property type="molecule type" value="Genomic_DNA"/>
</dbReference>
<feature type="compositionally biased region" description="Polar residues" evidence="1">
    <location>
        <begin position="58"/>
        <end position="68"/>
    </location>
</feature>